<dbReference type="AlphaFoldDB" id="A2XK24"/>
<dbReference type="Proteomes" id="UP000007015">
    <property type="component" value="Chromosome 3"/>
</dbReference>
<dbReference type="GO" id="GO:0005737">
    <property type="term" value="C:cytoplasm"/>
    <property type="evidence" value="ECO:0007669"/>
    <property type="project" value="TreeGrafter"/>
</dbReference>
<evidence type="ECO:0000256" key="3">
    <source>
        <dbReference type="RuleBase" id="RU365036"/>
    </source>
</evidence>
<comment type="catalytic activity">
    <reaction evidence="3">
        <text>a 2-oxocarboxylate + L-ornithine = L-glutamate 5-semialdehyde + an L-alpha-amino acid</text>
        <dbReference type="Rhea" id="RHEA:13877"/>
        <dbReference type="ChEBI" id="CHEBI:35179"/>
        <dbReference type="ChEBI" id="CHEBI:46911"/>
        <dbReference type="ChEBI" id="CHEBI:58066"/>
        <dbReference type="ChEBI" id="CHEBI:59869"/>
        <dbReference type="EC" id="2.6.1.13"/>
    </reaction>
</comment>
<dbReference type="GO" id="GO:0019544">
    <property type="term" value="P:L-arginine catabolic process to L-glutamate"/>
    <property type="evidence" value="ECO:0007669"/>
    <property type="project" value="TreeGrafter"/>
</dbReference>
<dbReference type="InterPro" id="IPR015422">
    <property type="entry name" value="PyrdxlP-dep_Trfase_small"/>
</dbReference>
<dbReference type="PANTHER" id="PTHR11986:SF18">
    <property type="entry name" value="ORNITHINE AMINOTRANSFERASE, MITOCHONDRIAL"/>
    <property type="match status" value="1"/>
</dbReference>
<accession>A2XK24</accession>
<keyword evidence="3" id="KW-0032">Aminotransferase</keyword>
<evidence type="ECO:0000313" key="5">
    <source>
        <dbReference type="Proteomes" id="UP000007015"/>
    </source>
</evidence>
<dbReference type="GO" id="GO:0010121">
    <property type="term" value="P:L-arginine catabolic process to proline via ornithine"/>
    <property type="evidence" value="ECO:0007669"/>
    <property type="project" value="TreeGrafter"/>
</dbReference>
<comment type="pathway">
    <text evidence="3">Amino-acid biosynthesis; L-proline biosynthesis; L-glutamate 5-semialdehyde from L-ornithine: step 1/1.</text>
</comment>
<dbReference type="PANTHER" id="PTHR11986">
    <property type="entry name" value="AMINOTRANSFERASE CLASS III"/>
    <property type="match status" value="1"/>
</dbReference>
<evidence type="ECO:0000256" key="2">
    <source>
        <dbReference type="ARBA" id="ARBA00008954"/>
    </source>
</evidence>
<proteinExistence type="inferred from homology"/>
<dbReference type="InterPro" id="IPR005814">
    <property type="entry name" value="Aminotrans_3"/>
</dbReference>
<dbReference type="GO" id="GO:0030170">
    <property type="term" value="F:pyridoxal phosphate binding"/>
    <property type="evidence" value="ECO:0007669"/>
    <property type="project" value="InterPro"/>
</dbReference>
<dbReference type="EMBL" id="CM000128">
    <property type="protein sequence ID" value="EAY91184.1"/>
    <property type="molecule type" value="Genomic_DNA"/>
</dbReference>
<dbReference type="UniPathway" id="UPA00098">
    <property type="reaction ID" value="UER00358"/>
</dbReference>
<dbReference type="Gramene" id="BGIOSGA010149-TA">
    <property type="protein sequence ID" value="BGIOSGA010149-PA"/>
    <property type="gene ID" value="BGIOSGA010149"/>
</dbReference>
<evidence type="ECO:0000313" key="4">
    <source>
        <dbReference type="EMBL" id="EAY91184.1"/>
    </source>
</evidence>
<sequence>MAAALARRGGGGLARALARGRGMCSATAAERAAGAALTSEELMRMERERSAHNYHPIPVVFSKGEGSHILDPEGNKYIDFLSAYSAVNQGHCHPKVLRALKEHGRKAHTEF</sequence>
<dbReference type="GO" id="GO:0004587">
    <property type="term" value="F:ornithine aminotransferase activity"/>
    <property type="evidence" value="ECO:0007669"/>
    <property type="project" value="UniProtKB-EC"/>
</dbReference>
<dbReference type="InterPro" id="IPR050103">
    <property type="entry name" value="Class-III_PLP-dep_AT"/>
</dbReference>
<dbReference type="Gene3D" id="3.90.1150.10">
    <property type="entry name" value="Aspartate Aminotransferase, domain 1"/>
    <property type="match status" value="1"/>
</dbReference>
<comment type="cofactor">
    <cofactor evidence="1 3">
        <name>pyridoxal 5'-phosphate</name>
        <dbReference type="ChEBI" id="CHEBI:597326"/>
    </cofactor>
</comment>
<dbReference type="HOGENOM" id="CLU_2162599_0_0_1"/>
<gene>
    <name evidence="4" type="ORF">OsI_12793</name>
</gene>
<dbReference type="STRING" id="39946.A2XK24"/>
<dbReference type="EC" id="2.6.1.13" evidence="3"/>
<dbReference type="InterPro" id="IPR015424">
    <property type="entry name" value="PyrdxlP-dep_Trfase"/>
</dbReference>
<keyword evidence="3" id="KW-0808">Transferase</keyword>
<name>A2XK24_ORYSI</name>
<organism evidence="4 5">
    <name type="scientific">Oryza sativa subsp. indica</name>
    <name type="common">Rice</name>
    <dbReference type="NCBI Taxonomy" id="39946"/>
    <lineage>
        <taxon>Eukaryota</taxon>
        <taxon>Viridiplantae</taxon>
        <taxon>Streptophyta</taxon>
        <taxon>Embryophyta</taxon>
        <taxon>Tracheophyta</taxon>
        <taxon>Spermatophyta</taxon>
        <taxon>Magnoliopsida</taxon>
        <taxon>Liliopsida</taxon>
        <taxon>Poales</taxon>
        <taxon>Poaceae</taxon>
        <taxon>BOP clade</taxon>
        <taxon>Oryzoideae</taxon>
        <taxon>Oryzeae</taxon>
        <taxon>Oryzinae</taxon>
        <taxon>Oryza</taxon>
        <taxon>Oryza sativa</taxon>
    </lineage>
</organism>
<dbReference type="GO" id="GO:0055129">
    <property type="term" value="P:L-proline biosynthetic process"/>
    <property type="evidence" value="ECO:0007669"/>
    <property type="project" value="UniProtKB-UniPathway"/>
</dbReference>
<protein>
    <recommendedName>
        <fullName evidence="3">Ornithine aminotransferase</fullName>
        <ecNumber evidence="3">2.6.1.13</ecNumber>
    </recommendedName>
</protein>
<keyword evidence="3" id="KW-0663">Pyridoxal phosphate</keyword>
<dbReference type="GO" id="GO:0042802">
    <property type="term" value="F:identical protein binding"/>
    <property type="evidence" value="ECO:0007669"/>
    <property type="project" value="TreeGrafter"/>
</dbReference>
<reference evidence="4 5" key="1">
    <citation type="journal article" date="2005" name="PLoS Biol.">
        <title>The genomes of Oryza sativa: a history of duplications.</title>
        <authorList>
            <person name="Yu J."/>
            <person name="Wang J."/>
            <person name="Lin W."/>
            <person name="Li S."/>
            <person name="Li H."/>
            <person name="Zhou J."/>
            <person name="Ni P."/>
            <person name="Dong W."/>
            <person name="Hu S."/>
            <person name="Zeng C."/>
            <person name="Zhang J."/>
            <person name="Zhang Y."/>
            <person name="Li R."/>
            <person name="Xu Z."/>
            <person name="Li S."/>
            <person name="Li X."/>
            <person name="Zheng H."/>
            <person name="Cong L."/>
            <person name="Lin L."/>
            <person name="Yin J."/>
            <person name="Geng J."/>
            <person name="Li G."/>
            <person name="Shi J."/>
            <person name="Liu J."/>
            <person name="Lv H."/>
            <person name="Li J."/>
            <person name="Wang J."/>
            <person name="Deng Y."/>
            <person name="Ran L."/>
            <person name="Shi X."/>
            <person name="Wang X."/>
            <person name="Wu Q."/>
            <person name="Li C."/>
            <person name="Ren X."/>
            <person name="Wang J."/>
            <person name="Wang X."/>
            <person name="Li D."/>
            <person name="Liu D."/>
            <person name="Zhang X."/>
            <person name="Ji Z."/>
            <person name="Zhao W."/>
            <person name="Sun Y."/>
            <person name="Zhang Z."/>
            <person name="Bao J."/>
            <person name="Han Y."/>
            <person name="Dong L."/>
            <person name="Ji J."/>
            <person name="Chen P."/>
            <person name="Wu S."/>
            <person name="Liu J."/>
            <person name="Xiao Y."/>
            <person name="Bu D."/>
            <person name="Tan J."/>
            <person name="Yang L."/>
            <person name="Ye C."/>
            <person name="Zhang J."/>
            <person name="Xu J."/>
            <person name="Zhou Y."/>
            <person name="Yu Y."/>
            <person name="Zhang B."/>
            <person name="Zhuang S."/>
            <person name="Wei H."/>
            <person name="Liu B."/>
            <person name="Lei M."/>
            <person name="Yu H."/>
            <person name="Li Y."/>
            <person name="Xu H."/>
            <person name="Wei S."/>
            <person name="He X."/>
            <person name="Fang L."/>
            <person name="Zhang Z."/>
            <person name="Zhang Y."/>
            <person name="Huang X."/>
            <person name="Su Z."/>
            <person name="Tong W."/>
            <person name="Li J."/>
            <person name="Tong Z."/>
            <person name="Li S."/>
            <person name="Ye J."/>
            <person name="Wang L."/>
            <person name="Fang L."/>
            <person name="Lei T."/>
            <person name="Chen C."/>
            <person name="Chen H."/>
            <person name="Xu Z."/>
            <person name="Li H."/>
            <person name="Huang H."/>
            <person name="Zhang F."/>
            <person name="Xu H."/>
            <person name="Li N."/>
            <person name="Zhao C."/>
            <person name="Li S."/>
            <person name="Dong L."/>
            <person name="Huang Y."/>
            <person name="Li L."/>
            <person name="Xi Y."/>
            <person name="Qi Q."/>
            <person name="Li W."/>
            <person name="Zhang B."/>
            <person name="Hu W."/>
            <person name="Zhang Y."/>
            <person name="Tian X."/>
            <person name="Jiao Y."/>
            <person name="Liang X."/>
            <person name="Jin J."/>
            <person name="Gao L."/>
            <person name="Zheng W."/>
            <person name="Hao B."/>
            <person name="Liu S."/>
            <person name="Wang W."/>
            <person name="Yuan L."/>
            <person name="Cao M."/>
            <person name="McDermott J."/>
            <person name="Samudrala R."/>
            <person name="Wang J."/>
            <person name="Wong G.K."/>
            <person name="Yang H."/>
        </authorList>
    </citation>
    <scope>NUCLEOTIDE SEQUENCE [LARGE SCALE GENOMIC DNA]</scope>
    <source>
        <strain evidence="5">cv. 93-11</strain>
    </source>
</reference>
<evidence type="ECO:0000256" key="1">
    <source>
        <dbReference type="ARBA" id="ARBA00001933"/>
    </source>
</evidence>
<comment type="similarity">
    <text evidence="2 3">Belongs to the class-III pyridoxal-phosphate-dependent aminotransferase family.</text>
</comment>
<keyword evidence="5" id="KW-1185">Reference proteome</keyword>
<dbReference type="SUPFAM" id="SSF53383">
    <property type="entry name" value="PLP-dependent transferases"/>
    <property type="match status" value="1"/>
</dbReference>
<dbReference type="Pfam" id="PF00202">
    <property type="entry name" value="Aminotran_3"/>
    <property type="match status" value="1"/>
</dbReference>